<dbReference type="GO" id="GO:0000172">
    <property type="term" value="C:ribonuclease MRP complex"/>
    <property type="evidence" value="ECO:0007669"/>
    <property type="project" value="TreeGrafter"/>
</dbReference>
<dbReference type="Pfam" id="PF08584">
    <property type="entry name" value="Ribonuc_P_40"/>
    <property type="match status" value="1"/>
</dbReference>
<comment type="caution">
    <text evidence="2">The sequence shown here is derived from an EMBL/GenBank/DDBJ whole genome shotgun (WGS) entry which is preliminary data.</text>
</comment>
<dbReference type="Proteomes" id="UP000807353">
    <property type="component" value="Unassembled WGS sequence"/>
</dbReference>
<dbReference type="GO" id="GO:0001682">
    <property type="term" value="P:tRNA 5'-leader removal"/>
    <property type="evidence" value="ECO:0007669"/>
    <property type="project" value="InterPro"/>
</dbReference>
<feature type="region of interest" description="Disordered" evidence="1">
    <location>
        <begin position="209"/>
        <end position="228"/>
    </location>
</feature>
<dbReference type="InterPro" id="IPR013893">
    <property type="entry name" value="RNase_P_Rpp40"/>
</dbReference>
<dbReference type="GO" id="GO:0000171">
    <property type="term" value="F:ribonuclease MRP activity"/>
    <property type="evidence" value="ECO:0007669"/>
    <property type="project" value="TreeGrafter"/>
</dbReference>
<accession>A0A9P5YCA2</accession>
<proteinExistence type="predicted"/>
<sequence>MDVPPLERRRLKIVTGVLPSNSTKLAYLGASHPFTQQVDVIFPSSDDLESALSVLGTRYGKGKVKLSDLINDAGPFSDVLSNPESGFAMLGKEQNDDVWCIDPRGLLTLSVSKDTYERLGLVGRKLPFKTHADRRVISLSMKKGAESVANKARRNTALELWDKRRDEAGVGPWDVFYCVKVPMPNPVDSRSEDVKCQVTKLVDVRIPQIQSLPPRPSNSSSSTSDDEEDWSSELGALFEWVGMATLGSQRLSANDRVDPYVSVYNCPTPSYVGSITRLRWTGFLGPDFVQSIVDTALTQAATLPGGPATNSPFISITSHALSSSPVSYISPSTHSGTVTPLETHLRVSRADGEDTWCLLAVPGSSGSQSISWAIVESLGQLDTRWG</sequence>
<reference evidence="2" key="1">
    <citation type="submission" date="2020-11" db="EMBL/GenBank/DDBJ databases">
        <authorList>
            <consortium name="DOE Joint Genome Institute"/>
            <person name="Ahrendt S."/>
            <person name="Riley R."/>
            <person name="Andreopoulos W."/>
            <person name="Labutti K."/>
            <person name="Pangilinan J."/>
            <person name="Ruiz-Duenas F.J."/>
            <person name="Barrasa J.M."/>
            <person name="Sanchez-Garcia M."/>
            <person name="Camarero S."/>
            <person name="Miyauchi S."/>
            <person name="Serrano A."/>
            <person name="Linde D."/>
            <person name="Babiker R."/>
            <person name="Drula E."/>
            <person name="Ayuso-Fernandez I."/>
            <person name="Pacheco R."/>
            <person name="Padilla G."/>
            <person name="Ferreira P."/>
            <person name="Barriuso J."/>
            <person name="Kellner H."/>
            <person name="Castanera R."/>
            <person name="Alfaro M."/>
            <person name="Ramirez L."/>
            <person name="Pisabarro A.G."/>
            <person name="Kuo A."/>
            <person name="Tritt A."/>
            <person name="Lipzen A."/>
            <person name="He G."/>
            <person name="Yan M."/>
            <person name="Ng V."/>
            <person name="Cullen D."/>
            <person name="Martin F."/>
            <person name="Rosso M.-N."/>
            <person name="Henrissat B."/>
            <person name="Hibbett D."/>
            <person name="Martinez A.T."/>
            <person name="Grigoriev I.V."/>
        </authorList>
    </citation>
    <scope>NUCLEOTIDE SEQUENCE</scope>
    <source>
        <strain evidence="2">CBS 247.69</strain>
    </source>
</reference>
<protein>
    <submittedName>
        <fullName evidence="2">Ribonuclease P 40kDa subunit-domain-containing protein</fullName>
    </submittedName>
</protein>
<dbReference type="GO" id="GO:0004526">
    <property type="term" value="F:ribonuclease P activity"/>
    <property type="evidence" value="ECO:0007669"/>
    <property type="project" value="TreeGrafter"/>
</dbReference>
<dbReference type="AlphaFoldDB" id="A0A9P5YCA2"/>
<organism evidence="2 3">
    <name type="scientific">Collybia nuda</name>
    <dbReference type="NCBI Taxonomy" id="64659"/>
    <lineage>
        <taxon>Eukaryota</taxon>
        <taxon>Fungi</taxon>
        <taxon>Dikarya</taxon>
        <taxon>Basidiomycota</taxon>
        <taxon>Agaricomycotina</taxon>
        <taxon>Agaricomycetes</taxon>
        <taxon>Agaricomycetidae</taxon>
        <taxon>Agaricales</taxon>
        <taxon>Tricholomatineae</taxon>
        <taxon>Clitocybaceae</taxon>
        <taxon>Collybia</taxon>
    </lineage>
</organism>
<evidence type="ECO:0000313" key="3">
    <source>
        <dbReference type="Proteomes" id="UP000807353"/>
    </source>
</evidence>
<keyword evidence="3" id="KW-1185">Reference proteome</keyword>
<dbReference type="GO" id="GO:0030681">
    <property type="term" value="C:multimeric ribonuclease P complex"/>
    <property type="evidence" value="ECO:0007669"/>
    <property type="project" value="TreeGrafter"/>
</dbReference>
<gene>
    <name evidence="2" type="ORF">BDZ94DRAFT_1319775</name>
</gene>
<evidence type="ECO:0000256" key="1">
    <source>
        <dbReference type="SAM" id="MobiDB-lite"/>
    </source>
</evidence>
<dbReference type="PANTHER" id="PTHR15396:SF1">
    <property type="entry name" value="RIBONUCLEASE P PROTEIN SUBUNIT P40"/>
    <property type="match status" value="1"/>
</dbReference>
<dbReference type="EMBL" id="MU150243">
    <property type="protein sequence ID" value="KAF9466137.1"/>
    <property type="molecule type" value="Genomic_DNA"/>
</dbReference>
<evidence type="ECO:0000313" key="2">
    <source>
        <dbReference type="EMBL" id="KAF9466137.1"/>
    </source>
</evidence>
<dbReference type="PANTHER" id="PTHR15396">
    <property type="entry name" value="RIBONUCLEASE P PROTEIN SUBUNIT P40"/>
    <property type="match status" value="1"/>
</dbReference>
<dbReference type="OrthoDB" id="63112at2759"/>
<dbReference type="GO" id="GO:0000447">
    <property type="term" value="P:endonucleolytic cleavage in ITS1 to separate SSU-rRNA from 5.8S rRNA and LSU-rRNA from tricistronic rRNA transcript (SSU-rRNA, 5.8S rRNA, LSU-rRNA)"/>
    <property type="evidence" value="ECO:0007669"/>
    <property type="project" value="TreeGrafter"/>
</dbReference>
<name>A0A9P5YCA2_9AGAR</name>